<dbReference type="PANTHER" id="PTHR31973">
    <property type="entry name" value="POLYPROTEIN, PUTATIVE-RELATED"/>
    <property type="match status" value="1"/>
</dbReference>
<reference evidence="4 5" key="1">
    <citation type="journal article" date="2024" name="G3 (Bethesda)">
        <title>Genome assembly of Hibiscus sabdariffa L. provides insights into metabolisms of medicinal natural products.</title>
        <authorList>
            <person name="Kim T."/>
        </authorList>
    </citation>
    <scope>NUCLEOTIDE SEQUENCE [LARGE SCALE GENOMIC DNA]</scope>
    <source>
        <strain evidence="4">TK-2024</strain>
        <tissue evidence="4">Old leaves</tissue>
    </source>
</reference>
<dbReference type="Pfam" id="PF03108">
    <property type="entry name" value="DBD_Tnp_Mut"/>
    <property type="match status" value="1"/>
</dbReference>
<evidence type="ECO:0008006" key="6">
    <source>
        <dbReference type="Google" id="ProtNLM"/>
    </source>
</evidence>
<sequence>MAIKNGPQGSDINRGNKDGEVTSDGDSEIVVEDINETDLESKDLGPVVALKSASHFEEGNENALGGLGSGEDTDYLDTSDVGSYETNSDGDFISKNSGKVFFDDSTIVPRFELGMVFKTQQQLKDALYAYAVANRFDFKYVSNRKENTRVVCKKKGCPFVLHASWDKSDGFYKIKTLVTEHQCSVTFQNKRADFKLVGKHFLPIIRIVPKLNLVEMQKLAKEELKVDLKKKTCEKARNWAIEQINGRVVHEFNRLFDYVFALRSADPGGTFELMVERPTAADIPNFKRLYVCFSALKEGFKKYCRPVISLDKCFLKGPFKGEILSVVGRDSNNQIFPIAWAVVEVENRDSWAWFLKNIQYDFQLGDGEKFTLISDMHKVEIQVAQMESNIHSSVEGSINGSPIAAQSTPPVQSTPLNQT</sequence>
<name>A0ABR2R792_9ROSI</name>
<feature type="region of interest" description="Disordered" evidence="1">
    <location>
        <begin position="399"/>
        <end position="419"/>
    </location>
</feature>
<comment type="caution">
    <text evidence="4">The sequence shown here is derived from an EMBL/GenBank/DDBJ whole genome shotgun (WGS) entry which is preliminary data.</text>
</comment>
<dbReference type="Pfam" id="PF10551">
    <property type="entry name" value="MULE"/>
    <property type="match status" value="1"/>
</dbReference>
<evidence type="ECO:0000256" key="1">
    <source>
        <dbReference type="SAM" id="MobiDB-lite"/>
    </source>
</evidence>
<dbReference type="Proteomes" id="UP001396334">
    <property type="component" value="Unassembled WGS sequence"/>
</dbReference>
<dbReference type="PANTHER" id="PTHR31973:SF189">
    <property type="entry name" value="TRANSPOSASE, MUDR, PLANT, MULE TRANSPOSASE DOMAIN PROTEIN-RELATED"/>
    <property type="match status" value="1"/>
</dbReference>
<dbReference type="InterPro" id="IPR018289">
    <property type="entry name" value="MULE_transposase_dom"/>
</dbReference>
<evidence type="ECO:0000259" key="3">
    <source>
        <dbReference type="Pfam" id="PF10551"/>
    </source>
</evidence>
<proteinExistence type="predicted"/>
<organism evidence="4 5">
    <name type="scientific">Hibiscus sabdariffa</name>
    <name type="common">roselle</name>
    <dbReference type="NCBI Taxonomy" id="183260"/>
    <lineage>
        <taxon>Eukaryota</taxon>
        <taxon>Viridiplantae</taxon>
        <taxon>Streptophyta</taxon>
        <taxon>Embryophyta</taxon>
        <taxon>Tracheophyta</taxon>
        <taxon>Spermatophyta</taxon>
        <taxon>Magnoliopsida</taxon>
        <taxon>eudicotyledons</taxon>
        <taxon>Gunneridae</taxon>
        <taxon>Pentapetalae</taxon>
        <taxon>rosids</taxon>
        <taxon>malvids</taxon>
        <taxon>Malvales</taxon>
        <taxon>Malvaceae</taxon>
        <taxon>Malvoideae</taxon>
        <taxon>Hibiscus</taxon>
    </lineage>
</organism>
<evidence type="ECO:0000259" key="2">
    <source>
        <dbReference type="Pfam" id="PF03108"/>
    </source>
</evidence>
<accession>A0ABR2R792</accession>
<keyword evidence="5" id="KW-1185">Reference proteome</keyword>
<feature type="domain" description="MULE transposase" evidence="3">
    <location>
        <begin position="307"/>
        <end position="382"/>
    </location>
</feature>
<feature type="domain" description="Transposase MuDR plant" evidence="2">
    <location>
        <begin position="112"/>
        <end position="170"/>
    </location>
</feature>
<feature type="region of interest" description="Disordered" evidence="1">
    <location>
        <begin position="1"/>
        <end position="29"/>
    </location>
</feature>
<gene>
    <name evidence="4" type="ORF">V6N11_080270</name>
</gene>
<evidence type="ECO:0000313" key="4">
    <source>
        <dbReference type="EMBL" id="KAK9008792.1"/>
    </source>
</evidence>
<dbReference type="EMBL" id="JBBPBN010000025">
    <property type="protein sequence ID" value="KAK9008792.1"/>
    <property type="molecule type" value="Genomic_DNA"/>
</dbReference>
<dbReference type="InterPro" id="IPR004332">
    <property type="entry name" value="Transposase_MuDR"/>
</dbReference>
<protein>
    <recommendedName>
        <fullName evidence="6">Transposase MuDR plant domain-containing protein</fullName>
    </recommendedName>
</protein>
<evidence type="ECO:0000313" key="5">
    <source>
        <dbReference type="Proteomes" id="UP001396334"/>
    </source>
</evidence>